<evidence type="ECO:0000313" key="4">
    <source>
        <dbReference type="Proteomes" id="UP001473302"/>
    </source>
</evidence>
<reference evidence="3 4" key="1">
    <citation type="submission" date="2024-04" db="EMBL/GenBank/DDBJ databases">
        <title>genome sequences of Mucor flavus KT1a and Helicostylum pulchrum KT1b strains isolated from the surface of a dry-aged beef.</title>
        <authorList>
            <person name="Toyotome T."/>
            <person name="Hosono M."/>
            <person name="Torimaru M."/>
            <person name="Fukuda K."/>
            <person name="Mikami N."/>
        </authorList>
    </citation>
    <scope>NUCLEOTIDE SEQUENCE [LARGE SCALE GENOMIC DNA]</scope>
    <source>
        <strain evidence="3 4">KT1a</strain>
    </source>
</reference>
<dbReference type="Pfam" id="PF03719">
    <property type="entry name" value="Ribosomal_S5_C"/>
    <property type="match status" value="1"/>
</dbReference>
<proteinExistence type="predicted"/>
<protein>
    <recommendedName>
        <fullName evidence="2">Small ribosomal subunit protein uS5 C-terminal domain-containing protein</fullName>
    </recommendedName>
</protein>
<evidence type="ECO:0000256" key="1">
    <source>
        <dbReference type="SAM" id="Phobius"/>
    </source>
</evidence>
<sequence length="759" mass="88971">MKSVRLSFKKKFDDQYTFDLQNNLTVHDFHSIVGLFNQAARLRPPPGPKLFWIGTLLTMWMTASISFYLCWIHFENPYILVALPASIITSSFFMAWLHRSRRTKFERNILEICSRLNATENIRGINFRFNKNGVDVTPFRIQSLSGIKSIYAIDIEFDDRYNALKSRQFNRRSRSEDDVGYILPPKSAYFNNQFADEKNSQDMFQEPPPCWSPPYNEKAHHFSRMSSLNQFPFEVLYKIAGHLEKNDQRTCLTICKAWYRPLLETLYNQVQIKDLRSFRSFLVNITHHRHEPNFYVKKLEMPYMTSDWELSERAMMFTEFELLARHCIHLTEISFIENGYWRWMARLDFTKYWPRLTKLPLSFGSKDSFIVFQGMADRITSLELRADFPSPLSVLDLIPQILNLQTFYIHDRVMTLNMSQLQKLDHIENLTLLTNVIPFEENLLRPPTKLKTFACAIDDPNSSWFSIFKSYYQDIDTLTVHCQTGMNNTEDSILKIIESVLDTTHITNIRQVKTSFYDARDFRLTVESVIMDIIYDYTIRDRRGIPSVISFDIKYYDASVFVYPRNSFESIFSRNNTQQHVFKMTKSWSDDEKKNDEIKFLDDIINDPIHLQLTHLSITRVTHCLGPTPPFYLDILLHQYPRLESFSFSVSKKININRKRLGRPEYTEGAEMMISDPTTCFHPILTAPRGCSTAKKVLRLVGVTNCHATSHGSTCTLGNFAKAIYTYIFINTCELLTPVLWEKSEFTKGPYQEFSDFPV</sequence>
<dbReference type="Proteomes" id="UP001473302">
    <property type="component" value="Unassembled WGS sequence"/>
</dbReference>
<accession>A0ABP9Z1S7</accession>
<dbReference type="InterPro" id="IPR014721">
    <property type="entry name" value="Ribsml_uS5_D2-typ_fold_subgr"/>
</dbReference>
<dbReference type="EMBL" id="BAABUK010000015">
    <property type="protein sequence ID" value="GAA5813057.1"/>
    <property type="molecule type" value="Genomic_DNA"/>
</dbReference>
<name>A0ABP9Z1S7_9FUNG</name>
<feature type="transmembrane region" description="Helical" evidence="1">
    <location>
        <begin position="78"/>
        <end position="97"/>
    </location>
</feature>
<dbReference type="InterPro" id="IPR005324">
    <property type="entry name" value="Ribosomal_uS5_C"/>
</dbReference>
<gene>
    <name evidence="3" type="ORF">MFLAVUS_006524</name>
</gene>
<feature type="domain" description="Small ribosomal subunit protein uS5 C-terminal" evidence="2">
    <location>
        <begin position="693"/>
        <end position="725"/>
    </location>
</feature>
<keyword evidence="1" id="KW-1133">Transmembrane helix</keyword>
<evidence type="ECO:0000313" key="3">
    <source>
        <dbReference type="EMBL" id="GAA5813057.1"/>
    </source>
</evidence>
<evidence type="ECO:0000259" key="2">
    <source>
        <dbReference type="Pfam" id="PF03719"/>
    </source>
</evidence>
<dbReference type="InterPro" id="IPR036047">
    <property type="entry name" value="F-box-like_dom_sf"/>
</dbReference>
<keyword evidence="1" id="KW-0812">Transmembrane</keyword>
<organism evidence="3 4">
    <name type="scientific">Mucor flavus</name>
    <dbReference type="NCBI Taxonomy" id="439312"/>
    <lineage>
        <taxon>Eukaryota</taxon>
        <taxon>Fungi</taxon>
        <taxon>Fungi incertae sedis</taxon>
        <taxon>Mucoromycota</taxon>
        <taxon>Mucoromycotina</taxon>
        <taxon>Mucoromycetes</taxon>
        <taxon>Mucorales</taxon>
        <taxon>Mucorineae</taxon>
        <taxon>Mucoraceae</taxon>
        <taxon>Mucor</taxon>
    </lineage>
</organism>
<keyword evidence="4" id="KW-1185">Reference proteome</keyword>
<dbReference type="SUPFAM" id="SSF81383">
    <property type="entry name" value="F-box domain"/>
    <property type="match status" value="1"/>
</dbReference>
<feature type="transmembrane region" description="Helical" evidence="1">
    <location>
        <begin position="50"/>
        <end position="72"/>
    </location>
</feature>
<dbReference type="Gene3D" id="3.30.230.10">
    <property type="match status" value="1"/>
</dbReference>
<keyword evidence="1" id="KW-0472">Membrane</keyword>
<comment type="caution">
    <text evidence="3">The sequence shown here is derived from an EMBL/GenBank/DDBJ whole genome shotgun (WGS) entry which is preliminary data.</text>
</comment>